<proteinExistence type="predicted"/>
<reference evidence="2" key="1">
    <citation type="submission" date="2004-06" db="EMBL/GenBank/DDBJ databases">
        <authorList>
            <person name="Buell R."/>
            <person name="Liu J."/>
            <person name="Childs K."/>
            <person name="Zaborsky J."/>
            <person name="Tallon L."/>
            <person name="Wirtz U."/>
            <person name="Wei F."/>
            <person name="Kuang H."/>
            <person name="Zhang P."/>
            <person name="Marano M."/>
            <person name="Baker B."/>
        </authorList>
    </citation>
    <scope>NUCLEOTIDE SEQUENCE</scope>
</reference>
<reference evidence="2" key="2">
    <citation type="submission" date="2006-08" db="EMBL/GenBank/DDBJ databases">
        <authorList>
            <person name="Childs K."/>
        </authorList>
    </citation>
    <scope>NUCLEOTIDE SEQUENCE</scope>
</reference>
<accession>Q0KIN3</accession>
<dbReference type="EMBL" id="AC149302">
    <property type="protein sequence ID" value="ABI34307.1"/>
    <property type="molecule type" value="Genomic_DNA"/>
</dbReference>
<gene>
    <name evidence="2" type="ORF">SDM1_28t00004</name>
</gene>
<dbReference type="AlphaFoldDB" id="Q0KIN3"/>
<evidence type="ECO:0000313" key="2">
    <source>
        <dbReference type="EMBL" id="ABI34307.1"/>
    </source>
</evidence>
<name>Q0KIN3_SOLDE</name>
<protein>
    <submittedName>
        <fullName evidence="2">Uncharacterized protein</fullName>
    </submittedName>
</protein>
<feature type="region of interest" description="Disordered" evidence="1">
    <location>
        <begin position="14"/>
        <end position="35"/>
    </location>
</feature>
<organism evidence="2">
    <name type="scientific">Solanum demissum</name>
    <name type="common">Wild potato</name>
    <dbReference type="NCBI Taxonomy" id="50514"/>
    <lineage>
        <taxon>Eukaryota</taxon>
        <taxon>Viridiplantae</taxon>
        <taxon>Streptophyta</taxon>
        <taxon>Embryophyta</taxon>
        <taxon>Tracheophyta</taxon>
        <taxon>Spermatophyta</taxon>
        <taxon>Magnoliopsida</taxon>
        <taxon>eudicotyledons</taxon>
        <taxon>Gunneridae</taxon>
        <taxon>Pentapetalae</taxon>
        <taxon>asterids</taxon>
        <taxon>lamiids</taxon>
        <taxon>Solanales</taxon>
        <taxon>Solanaceae</taxon>
        <taxon>Solanoideae</taxon>
        <taxon>Solaneae</taxon>
        <taxon>Solanum</taxon>
    </lineage>
</organism>
<sequence length="35" mass="3893">MTLDRKEWRSHIKVEAKGLPETASLPPRGSGKCGR</sequence>
<evidence type="ECO:0000256" key="1">
    <source>
        <dbReference type="SAM" id="MobiDB-lite"/>
    </source>
</evidence>